<dbReference type="AlphaFoldDB" id="A0A4S8F5X4"/>
<reference evidence="1 2" key="1">
    <citation type="journal article" date="2015" name="Antonie Van Leeuwenhoek">
        <title>Lampropedia puyangensis sp. nov., isolated from symptomatic bark of Populus ? euramericana canker and emended description of Lampropedia hyalina (Ehrenberg 1832) Lee et al. 2004.</title>
        <authorList>
            <person name="Li Y."/>
            <person name="Wang T."/>
            <person name="Piao C.G."/>
            <person name="Wang L.F."/>
            <person name="Tian G.Z."/>
            <person name="Zhu T.H."/>
            <person name="Guo M.W."/>
        </authorList>
    </citation>
    <scope>NUCLEOTIDE SEQUENCE [LARGE SCALE GENOMIC DNA]</scope>
    <source>
        <strain evidence="1 2">2-bin</strain>
    </source>
</reference>
<organism evidence="1 2">
    <name type="scientific">Lampropedia puyangensis</name>
    <dbReference type="NCBI Taxonomy" id="1330072"/>
    <lineage>
        <taxon>Bacteria</taxon>
        <taxon>Pseudomonadati</taxon>
        <taxon>Pseudomonadota</taxon>
        <taxon>Betaproteobacteria</taxon>
        <taxon>Burkholderiales</taxon>
        <taxon>Comamonadaceae</taxon>
        <taxon>Lampropedia</taxon>
    </lineage>
</organism>
<protein>
    <submittedName>
        <fullName evidence="1">Uncharacterized protein</fullName>
    </submittedName>
</protein>
<accession>A0A4S8F5X4</accession>
<dbReference type="Proteomes" id="UP000308917">
    <property type="component" value="Unassembled WGS sequence"/>
</dbReference>
<sequence length="123" mass="13410">MQSSATCVPGMAESLAQLLPAQRSEDVQFSTPFHPAQLVDNPAIAWEQRGPNHFVATANGLTLQGFPLPMNARYELHVLSPSRMRGEAKVEMNVWQPCQVSAPFEFSHQGKGTSTTKAATTSR</sequence>
<evidence type="ECO:0000313" key="2">
    <source>
        <dbReference type="Proteomes" id="UP000308917"/>
    </source>
</evidence>
<comment type="caution">
    <text evidence="1">The sequence shown here is derived from an EMBL/GenBank/DDBJ whole genome shotgun (WGS) entry which is preliminary data.</text>
</comment>
<dbReference type="RefSeq" id="WP_136573303.1">
    <property type="nucleotide sequence ID" value="NZ_STFG01000007.1"/>
</dbReference>
<gene>
    <name evidence="1" type="ORF">E9531_08325</name>
</gene>
<dbReference type="EMBL" id="STFG01000007">
    <property type="protein sequence ID" value="THU01995.1"/>
    <property type="molecule type" value="Genomic_DNA"/>
</dbReference>
<keyword evidence="2" id="KW-1185">Reference proteome</keyword>
<proteinExistence type="predicted"/>
<evidence type="ECO:0000313" key="1">
    <source>
        <dbReference type="EMBL" id="THU01995.1"/>
    </source>
</evidence>
<name>A0A4S8F5X4_9BURK</name>